<dbReference type="EMBL" id="JAHIBW010000018">
    <property type="protein sequence ID" value="KAG7302326.1"/>
    <property type="molecule type" value="Genomic_DNA"/>
</dbReference>
<evidence type="ECO:0000313" key="13">
    <source>
        <dbReference type="EMBL" id="KAG7302326.1"/>
    </source>
</evidence>
<evidence type="ECO:0000256" key="2">
    <source>
        <dbReference type="ARBA" id="ARBA00001947"/>
    </source>
</evidence>
<evidence type="ECO:0000256" key="1">
    <source>
        <dbReference type="ARBA" id="ARBA00001946"/>
    </source>
</evidence>
<keyword evidence="12" id="KW-0732">Signal</keyword>
<reference evidence="13 14" key="1">
    <citation type="submission" date="2021-06" db="EMBL/GenBank/DDBJ databases">
        <title>A haploid diamondback moth (Plutella xylostella L.) genome assembly resolves 31 chromosomes and identifies a diamide resistance mutation.</title>
        <authorList>
            <person name="Ward C.M."/>
            <person name="Perry K.D."/>
            <person name="Baker G."/>
            <person name="Powis K."/>
            <person name="Heckel D.G."/>
            <person name="Baxter S.W."/>
        </authorList>
    </citation>
    <scope>NUCLEOTIDE SEQUENCE [LARGE SCALE GENOMIC DNA]</scope>
    <source>
        <strain evidence="13 14">LV</strain>
        <tissue evidence="13">Single pupa</tissue>
    </source>
</reference>
<evidence type="ECO:0000256" key="3">
    <source>
        <dbReference type="ARBA" id="ARBA00005984"/>
    </source>
</evidence>
<accession>A0ABQ7QAV9</accession>
<evidence type="ECO:0000256" key="12">
    <source>
        <dbReference type="SAM" id="SignalP"/>
    </source>
</evidence>
<keyword evidence="14" id="KW-1185">Reference proteome</keyword>
<evidence type="ECO:0000256" key="11">
    <source>
        <dbReference type="RuleBase" id="RU003947"/>
    </source>
</evidence>
<gene>
    <name evidence="13" type="ORF">JYU34_013824</name>
</gene>
<evidence type="ECO:0000256" key="7">
    <source>
        <dbReference type="ARBA" id="ARBA00022801"/>
    </source>
</evidence>
<feature type="chain" id="PRO_5045672710" description="Alkaline phosphatase" evidence="12">
    <location>
        <begin position="24"/>
        <end position="533"/>
    </location>
</feature>
<organism evidence="13 14">
    <name type="scientific">Plutella xylostella</name>
    <name type="common">Diamondback moth</name>
    <name type="synonym">Plutella maculipennis</name>
    <dbReference type="NCBI Taxonomy" id="51655"/>
    <lineage>
        <taxon>Eukaryota</taxon>
        <taxon>Metazoa</taxon>
        <taxon>Ecdysozoa</taxon>
        <taxon>Arthropoda</taxon>
        <taxon>Hexapoda</taxon>
        <taxon>Insecta</taxon>
        <taxon>Pterygota</taxon>
        <taxon>Neoptera</taxon>
        <taxon>Endopterygota</taxon>
        <taxon>Lepidoptera</taxon>
        <taxon>Glossata</taxon>
        <taxon>Ditrysia</taxon>
        <taxon>Yponomeutoidea</taxon>
        <taxon>Plutellidae</taxon>
        <taxon>Plutella</taxon>
    </lineage>
</organism>
<dbReference type="Proteomes" id="UP000823941">
    <property type="component" value="Chromosome 18"/>
</dbReference>
<keyword evidence="8 11" id="KW-0862">Zinc</keyword>
<protein>
    <recommendedName>
        <fullName evidence="4 11">Alkaline phosphatase</fullName>
        <ecNumber evidence="4 11">3.1.3.1</ecNumber>
    </recommendedName>
</protein>
<keyword evidence="9 11" id="KW-0460">Magnesium</keyword>
<comment type="caution">
    <text evidence="13">The sequence shown here is derived from an EMBL/GenBank/DDBJ whole genome shotgun (WGS) entry which is preliminary data.</text>
</comment>
<comment type="similarity">
    <text evidence="3 10">Belongs to the alkaline phosphatase family.</text>
</comment>
<dbReference type="PROSITE" id="PS00123">
    <property type="entry name" value="ALKALINE_PHOSPHATASE"/>
    <property type="match status" value="1"/>
</dbReference>
<dbReference type="Pfam" id="PF00245">
    <property type="entry name" value="Alk_phosphatase"/>
    <property type="match status" value="1"/>
</dbReference>
<evidence type="ECO:0000313" key="14">
    <source>
        <dbReference type="Proteomes" id="UP000823941"/>
    </source>
</evidence>
<keyword evidence="7 11" id="KW-0378">Hydrolase</keyword>
<dbReference type="Gene3D" id="3.40.720.10">
    <property type="entry name" value="Alkaline Phosphatase, subunit A"/>
    <property type="match status" value="1"/>
</dbReference>
<evidence type="ECO:0000256" key="10">
    <source>
        <dbReference type="RuleBase" id="RU003946"/>
    </source>
</evidence>
<comment type="cofactor">
    <cofactor evidence="2">
        <name>Zn(2+)</name>
        <dbReference type="ChEBI" id="CHEBI:29105"/>
    </cofactor>
</comment>
<evidence type="ECO:0000256" key="4">
    <source>
        <dbReference type="ARBA" id="ARBA00012647"/>
    </source>
</evidence>
<keyword evidence="5" id="KW-0597">Phosphoprotein</keyword>
<evidence type="ECO:0000256" key="5">
    <source>
        <dbReference type="ARBA" id="ARBA00022553"/>
    </source>
</evidence>
<dbReference type="InterPro" id="IPR001952">
    <property type="entry name" value="Alkaline_phosphatase"/>
</dbReference>
<dbReference type="InterPro" id="IPR017850">
    <property type="entry name" value="Alkaline_phosphatase_core_sf"/>
</dbReference>
<comment type="catalytic activity">
    <reaction evidence="11">
        <text>a phosphate monoester + H2O = an alcohol + phosphate</text>
        <dbReference type="Rhea" id="RHEA:15017"/>
        <dbReference type="ChEBI" id="CHEBI:15377"/>
        <dbReference type="ChEBI" id="CHEBI:30879"/>
        <dbReference type="ChEBI" id="CHEBI:43474"/>
        <dbReference type="ChEBI" id="CHEBI:67140"/>
        <dbReference type="EC" id="3.1.3.1"/>
    </reaction>
</comment>
<evidence type="ECO:0000256" key="8">
    <source>
        <dbReference type="ARBA" id="ARBA00022833"/>
    </source>
</evidence>
<proteinExistence type="inferred from homology"/>
<dbReference type="EC" id="3.1.3.1" evidence="4 11"/>
<dbReference type="SUPFAM" id="SSF53649">
    <property type="entry name" value="Alkaline phosphatase-like"/>
    <property type="match status" value="1"/>
</dbReference>
<name>A0ABQ7QAV9_PLUXY</name>
<dbReference type="InterPro" id="IPR018299">
    <property type="entry name" value="Alkaline_phosphatase_AS"/>
</dbReference>
<dbReference type="PRINTS" id="PR00113">
    <property type="entry name" value="ALKPHPHTASE"/>
</dbReference>
<feature type="signal peptide" evidence="12">
    <location>
        <begin position="1"/>
        <end position="23"/>
    </location>
</feature>
<dbReference type="PANTHER" id="PTHR11596:SF5">
    <property type="entry name" value="ALKALINE PHOSPHATASE"/>
    <property type="match status" value="1"/>
</dbReference>
<dbReference type="SMART" id="SM00098">
    <property type="entry name" value="alkPPc"/>
    <property type="match status" value="1"/>
</dbReference>
<evidence type="ECO:0000256" key="6">
    <source>
        <dbReference type="ARBA" id="ARBA00022723"/>
    </source>
</evidence>
<dbReference type="PANTHER" id="PTHR11596">
    <property type="entry name" value="ALKALINE PHOSPHATASE"/>
    <property type="match status" value="1"/>
</dbReference>
<sequence length="533" mass="57970">MRPRTRLVSFVGALFAIIGFAQCQGPRTDNEFWSSLVSRELEEALRVKWNLGTARNVVLFIGDGMGPATVAATRLYTGGESHRLFYETFPHVGMLKTYNANYMVPDSASTATALFCGVKTNQNTVGVDAAVTEGDCASGLRPESRLRSLAVLAQQAGKSTGLVTSMRVTHATPAPLYAHSADRRWECEAVMPAAAAAAGCKDIARQLVEDEPGASLNVIMGGGRQVLVSNSSGSPSDPLDTWGCRRQDGADLIQEYRRRKEERGLRYRVVSNNEELENVNFNNTDYLLGIFANGHLQYEHEKDPGPAGMPTLAAMVDAAIRVLRKNEKGFFLMVEGGNIDMAHHRGKAKKAIDESAAMEQAVRVASTLVDEEDTLLIVTSDHSHGLQINGFPKRGSSVFGIVKNPNPAYGPDYTTLTYGTGGPGAIQYSVKVDDNNKTSVERRDPNLDDTEDFEYEQIAAAAAIEAYHGGDDVAIYARGPYSHLFHNVHEQHYVYHVISYAARLGQYASSQETVRASCVLTAAILFATALLAR</sequence>
<keyword evidence="6" id="KW-0479">Metal-binding</keyword>
<comment type="cofactor">
    <cofactor evidence="1">
        <name>Mg(2+)</name>
        <dbReference type="ChEBI" id="CHEBI:18420"/>
    </cofactor>
</comment>
<dbReference type="CDD" id="cd16012">
    <property type="entry name" value="ALP"/>
    <property type="match status" value="1"/>
</dbReference>
<evidence type="ECO:0000256" key="9">
    <source>
        <dbReference type="ARBA" id="ARBA00022842"/>
    </source>
</evidence>